<evidence type="ECO:0000313" key="3">
    <source>
        <dbReference type="Proteomes" id="UP001176941"/>
    </source>
</evidence>
<proteinExistence type="predicted"/>
<reference evidence="2" key="1">
    <citation type="submission" date="2023-04" db="EMBL/GenBank/DDBJ databases">
        <authorList>
            <consortium name="ELIXIR-Norway"/>
        </authorList>
    </citation>
    <scope>NUCLEOTIDE SEQUENCE [LARGE SCALE GENOMIC DNA]</scope>
</reference>
<name>A0ABN8XYB1_RANTA</name>
<protein>
    <submittedName>
        <fullName evidence="2">Uncharacterized protein</fullName>
    </submittedName>
</protein>
<evidence type="ECO:0000313" key="2">
    <source>
        <dbReference type="EMBL" id="CAI9152579.1"/>
    </source>
</evidence>
<dbReference type="EMBL" id="OX459937">
    <property type="protein sequence ID" value="CAI9152579.1"/>
    <property type="molecule type" value="Genomic_DNA"/>
</dbReference>
<organism evidence="2 3">
    <name type="scientific">Rangifer tarandus platyrhynchus</name>
    <name type="common">Svalbard reindeer</name>
    <dbReference type="NCBI Taxonomy" id="3082113"/>
    <lineage>
        <taxon>Eukaryota</taxon>
        <taxon>Metazoa</taxon>
        <taxon>Chordata</taxon>
        <taxon>Craniata</taxon>
        <taxon>Vertebrata</taxon>
        <taxon>Euteleostomi</taxon>
        <taxon>Mammalia</taxon>
        <taxon>Eutheria</taxon>
        <taxon>Laurasiatheria</taxon>
        <taxon>Artiodactyla</taxon>
        <taxon>Ruminantia</taxon>
        <taxon>Pecora</taxon>
        <taxon>Cervidae</taxon>
        <taxon>Odocoileinae</taxon>
        <taxon>Rangifer</taxon>
    </lineage>
</organism>
<feature type="region of interest" description="Disordered" evidence="1">
    <location>
        <begin position="1"/>
        <end position="60"/>
    </location>
</feature>
<feature type="compositionally biased region" description="Low complexity" evidence="1">
    <location>
        <begin position="45"/>
        <end position="54"/>
    </location>
</feature>
<accession>A0ABN8XYB1</accession>
<dbReference type="Proteomes" id="UP001176941">
    <property type="component" value="Chromosome 1"/>
</dbReference>
<sequence>MALGAHGWSAAQTPRSPLHRPATPSSGISTSARPSDPRSHPHTPLRPLRSPPSSAGALGKALPSLQPHVLSGKLASAFCVHLRPLPSHFISSRVTDSGFFFQVYF</sequence>
<keyword evidence="3" id="KW-1185">Reference proteome</keyword>
<gene>
    <name evidence="2" type="ORF">MRATA1EN1_LOCUS1541</name>
</gene>
<evidence type="ECO:0000256" key="1">
    <source>
        <dbReference type="SAM" id="MobiDB-lite"/>
    </source>
</evidence>
<feature type="compositionally biased region" description="Polar residues" evidence="1">
    <location>
        <begin position="23"/>
        <end position="33"/>
    </location>
</feature>